<evidence type="ECO:0000256" key="1">
    <source>
        <dbReference type="ARBA" id="ARBA00022448"/>
    </source>
</evidence>
<dbReference type="SUPFAM" id="SSF52540">
    <property type="entry name" value="P-loop containing nucleoside triphosphate hydrolases"/>
    <property type="match status" value="1"/>
</dbReference>
<feature type="region of interest" description="Disordered" evidence="10">
    <location>
        <begin position="258"/>
        <end position="278"/>
    </location>
</feature>
<evidence type="ECO:0000256" key="7">
    <source>
        <dbReference type="ARBA" id="ARBA00022967"/>
    </source>
</evidence>
<dbReference type="GO" id="GO:0010043">
    <property type="term" value="P:response to zinc ion"/>
    <property type="evidence" value="ECO:0007669"/>
    <property type="project" value="TreeGrafter"/>
</dbReference>
<evidence type="ECO:0000256" key="9">
    <source>
        <dbReference type="ARBA" id="ARBA00023136"/>
    </source>
</evidence>
<keyword evidence="3" id="KW-0547">Nucleotide-binding</keyword>
<dbReference type="InterPro" id="IPR003439">
    <property type="entry name" value="ABC_transporter-like_ATP-bd"/>
</dbReference>
<dbReference type="STRING" id="658219.SAMN05216212_2412"/>
<dbReference type="Proteomes" id="UP000199305">
    <property type="component" value="Unassembled WGS sequence"/>
</dbReference>
<dbReference type="AlphaFoldDB" id="A0A1G9BYL2"/>
<evidence type="ECO:0000256" key="3">
    <source>
        <dbReference type="ARBA" id="ARBA00022741"/>
    </source>
</evidence>
<evidence type="ECO:0000313" key="13">
    <source>
        <dbReference type="Proteomes" id="UP000199305"/>
    </source>
</evidence>
<dbReference type="Pfam" id="PF00005">
    <property type="entry name" value="ABC_tran"/>
    <property type="match status" value="1"/>
</dbReference>
<protein>
    <submittedName>
        <fullName evidence="12">Zinc transport system ATP-binding protein</fullName>
    </submittedName>
</protein>
<dbReference type="InterPro" id="IPR027417">
    <property type="entry name" value="P-loop_NTPase"/>
</dbReference>
<evidence type="ECO:0000313" key="12">
    <source>
        <dbReference type="EMBL" id="SDK44531.1"/>
    </source>
</evidence>
<keyword evidence="5 12" id="KW-0067">ATP-binding</keyword>
<keyword evidence="8" id="KW-0406">Ion transport</keyword>
<keyword evidence="13" id="KW-1185">Reference proteome</keyword>
<keyword evidence="6" id="KW-0864">Zinc transport</keyword>
<keyword evidence="1" id="KW-0813">Transport</keyword>
<accession>A0A1G9BYL2</accession>
<evidence type="ECO:0000256" key="6">
    <source>
        <dbReference type="ARBA" id="ARBA00022906"/>
    </source>
</evidence>
<dbReference type="GO" id="GO:0006829">
    <property type="term" value="P:zinc ion transport"/>
    <property type="evidence" value="ECO:0007669"/>
    <property type="project" value="UniProtKB-KW"/>
</dbReference>
<keyword evidence="4" id="KW-0862">Zinc</keyword>
<dbReference type="Gene3D" id="3.40.50.300">
    <property type="entry name" value="P-loop containing nucleotide triphosphate hydrolases"/>
    <property type="match status" value="1"/>
</dbReference>
<evidence type="ECO:0000256" key="5">
    <source>
        <dbReference type="ARBA" id="ARBA00022840"/>
    </source>
</evidence>
<organism evidence="12 13">
    <name type="scientific">Microbulbifer yueqingensis</name>
    <dbReference type="NCBI Taxonomy" id="658219"/>
    <lineage>
        <taxon>Bacteria</taxon>
        <taxon>Pseudomonadati</taxon>
        <taxon>Pseudomonadota</taxon>
        <taxon>Gammaproteobacteria</taxon>
        <taxon>Cellvibrionales</taxon>
        <taxon>Microbulbiferaceae</taxon>
        <taxon>Microbulbifer</taxon>
    </lineage>
</organism>
<evidence type="ECO:0000256" key="2">
    <source>
        <dbReference type="ARBA" id="ARBA00022475"/>
    </source>
</evidence>
<evidence type="ECO:0000259" key="11">
    <source>
        <dbReference type="PROSITE" id="PS50893"/>
    </source>
</evidence>
<keyword evidence="2" id="KW-1003">Cell membrane</keyword>
<dbReference type="InterPro" id="IPR050153">
    <property type="entry name" value="Metal_Ion_Import_ABC"/>
</dbReference>
<evidence type="ECO:0000256" key="8">
    <source>
        <dbReference type="ARBA" id="ARBA00023065"/>
    </source>
</evidence>
<keyword evidence="9" id="KW-0472">Membrane</keyword>
<proteinExistence type="predicted"/>
<dbReference type="InterPro" id="IPR017871">
    <property type="entry name" value="ABC_transporter-like_CS"/>
</dbReference>
<dbReference type="EMBL" id="FNFH01000004">
    <property type="protein sequence ID" value="SDK44531.1"/>
    <property type="molecule type" value="Genomic_DNA"/>
</dbReference>
<evidence type="ECO:0000256" key="10">
    <source>
        <dbReference type="SAM" id="MobiDB-lite"/>
    </source>
</evidence>
<dbReference type="GO" id="GO:0016887">
    <property type="term" value="F:ATP hydrolysis activity"/>
    <property type="evidence" value="ECO:0007669"/>
    <property type="project" value="InterPro"/>
</dbReference>
<dbReference type="PROSITE" id="PS50893">
    <property type="entry name" value="ABC_TRANSPORTER_2"/>
    <property type="match status" value="1"/>
</dbReference>
<dbReference type="SMART" id="SM00382">
    <property type="entry name" value="AAA"/>
    <property type="match status" value="1"/>
</dbReference>
<evidence type="ECO:0000256" key="4">
    <source>
        <dbReference type="ARBA" id="ARBA00022833"/>
    </source>
</evidence>
<reference evidence="13" key="1">
    <citation type="submission" date="2016-10" db="EMBL/GenBank/DDBJ databases">
        <authorList>
            <person name="Varghese N."/>
            <person name="Submissions S."/>
        </authorList>
    </citation>
    <scope>NUCLEOTIDE SEQUENCE [LARGE SCALE GENOMIC DNA]</scope>
    <source>
        <strain evidence="13">CGMCC 1.10658</strain>
    </source>
</reference>
<sequence>MRYRAAGTGPDPSPRIRGDLILSHSEPLITASGLGLEIAGRLLLHDINLELQQREIVTVIGPNGAGKTTLLRLLLGLSRPTSGTVRRRPGLTLGYMPQRMHIDPSMPMSVQRFLQLGNDGVDAAAARAALARVGAARLEQAGLAELSGGEMQRVLLARAAARRPQLLVLDEPTQGVDVSGQAEVYQLIASLRDELGCGVLLVSHDLHVVMAATDRVLCINQHICCHGHPEQVSRDPAFLELFGDKVAPYTHQHNHAHDLSGDVVHHQCNHDRPGDSSQ</sequence>
<dbReference type="PROSITE" id="PS00211">
    <property type="entry name" value="ABC_TRANSPORTER_1"/>
    <property type="match status" value="1"/>
</dbReference>
<feature type="domain" description="ABC transporter" evidence="11">
    <location>
        <begin position="29"/>
        <end position="245"/>
    </location>
</feature>
<gene>
    <name evidence="12" type="ORF">SAMN05216212_2412</name>
</gene>
<dbReference type="InterPro" id="IPR003593">
    <property type="entry name" value="AAA+_ATPase"/>
</dbReference>
<dbReference type="PANTHER" id="PTHR42734:SF9">
    <property type="entry name" value="ZINC IMPORT ATP-BINDING PROTEIN ZNUC"/>
    <property type="match status" value="1"/>
</dbReference>
<dbReference type="GO" id="GO:0005524">
    <property type="term" value="F:ATP binding"/>
    <property type="evidence" value="ECO:0007669"/>
    <property type="project" value="UniProtKB-KW"/>
</dbReference>
<keyword evidence="7" id="KW-1278">Translocase</keyword>
<name>A0A1G9BYL2_9GAMM</name>
<dbReference type="PANTHER" id="PTHR42734">
    <property type="entry name" value="METAL TRANSPORT SYSTEM ATP-BINDING PROTEIN TM_0124-RELATED"/>
    <property type="match status" value="1"/>
</dbReference>